<dbReference type="PROSITE" id="PS51257">
    <property type="entry name" value="PROKAR_LIPOPROTEIN"/>
    <property type="match status" value="1"/>
</dbReference>
<accession>A0A3L7J991</accession>
<dbReference type="Proteomes" id="UP000281094">
    <property type="component" value="Unassembled WGS sequence"/>
</dbReference>
<evidence type="ECO:0000256" key="1">
    <source>
        <dbReference type="SAM" id="SignalP"/>
    </source>
</evidence>
<evidence type="ECO:0000313" key="3">
    <source>
        <dbReference type="Proteomes" id="UP000281094"/>
    </source>
</evidence>
<protein>
    <submittedName>
        <fullName evidence="2">Entericidin</fullName>
    </submittedName>
</protein>
<dbReference type="RefSeq" id="WP_121643904.1">
    <property type="nucleotide sequence ID" value="NZ_RCWN01000001.1"/>
</dbReference>
<proteinExistence type="predicted"/>
<gene>
    <name evidence="2" type="ORF">D8780_00655</name>
</gene>
<dbReference type="EMBL" id="RCWN01000001">
    <property type="protein sequence ID" value="RLQ86935.1"/>
    <property type="molecule type" value="Genomic_DNA"/>
</dbReference>
<dbReference type="AlphaFoldDB" id="A0A3L7J991"/>
<reference evidence="2 3" key="1">
    <citation type="submission" date="2018-10" db="EMBL/GenBank/DDBJ databases">
        <title>Notoacmeibacter sp. M2BS9Y-3-1, whole genome shotgun sequence.</title>
        <authorList>
            <person name="Tuo L."/>
        </authorList>
    </citation>
    <scope>NUCLEOTIDE SEQUENCE [LARGE SCALE GENOMIC DNA]</scope>
    <source>
        <strain evidence="2 3">M2BS9Y-3-1</strain>
    </source>
</reference>
<name>A0A3L7J991_9HYPH</name>
<keyword evidence="3" id="KW-1185">Reference proteome</keyword>
<evidence type="ECO:0000313" key="2">
    <source>
        <dbReference type="EMBL" id="RLQ86935.1"/>
    </source>
</evidence>
<feature type="signal peptide" evidence="1">
    <location>
        <begin position="1"/>
        <end position="19"/>
    </location>
</feature>
<organism evidence="2 3">
    <name type="scientific">Notoacmeibacter ruber</name>
    <dbReference type="NCBI Taxonomy" id="2670375"/>
    <lineage>
        <taxon>Bacteria</taxon>
        <taxon>Pseudomonadati</taxon>
        <taxon>Pseudomonadota</taxon>
        <taxon>Alphaproteobacteria</taxon>
        <taxon>Hyphomicrobiales</taxon>
        <taxon>Notoacmeibacteraceae</taxon>
        <taxon>Notoacmeibacter</taxon>
    </lineage>
</organism>
<keyword evidence="1" id="KW-0732">Signal</keyword>
<sequence length="52" mass="5276">MKNILFVTALVAFIAPSLAGCGNTIRGMGQDTANTVDATQSAVENTADAAAY</sequence>
<comment type="caution">
    <text evidence="2">The sequence shown here is derived from an EMBL/GenBank/DDBJ whole genome shotgun (WGS) entry which is preliminary data.</text>
</comment>
<feature type="chain" id="PRO_5018297726" evidence="1">
    <location>
        <begin position="20"/>
        <end position="52"/>
    </location>
</feature>